<comment type="caution">
    <text evidence="1">The sequence shown here is derived from an EMBL/GenBank/DDBJ whole genome shotgun (WGS) entry which is preliminary data.</text>
</comment>
<dbReference type="InterPro" id="IPR029063">
    <property type="entry name" value="SAM-dependent_MTases_sf"/>
</dbReference>
<dbReference type="PANTHER" id="PTHR40036:SF1">
    <property type="entry name" value="MACROCIN O-METHYLTRANSFERASE"/>
    <property type="match status" value="1"/>
</dbReference>
<reference evidence="1" key="1">
    <citation type="journal article" date="2014" name="Front. Microbiol.">
        <title>High frequency of phylogenetically diverse reductive dehalogenase-homologous genes in deep subseafloor sedimentary metagenomes.</title>
        <authorList>
            <person name="Kawai M."/>
            <person name="Futagami T."/>
            <person name="Toyoda A."/>
            <person name="Takaki Y."/>
            <person name="Nishi S."/>
            <person name="Hori S."/>
            <person name="Arai W."/>
            <person name="Tsubouchi T."/>
            <person name="Morono Y."/>
            <person name="Uchiyama I."/>
            <person name="Ito T."/>
            <person name="Fujiyama A."/>
            <person name="Inagaki F."/>
            <person name="Takami H."/>
        </authorList>
    </citation>
    <scope>NUCLEOTIDE SEQUENCE</scope>
    <source>
        <strain evidence="1">Expedition CK06-06</strain>
    </source>
</reference>
<organism evidence="1">
    <name type="scientific">marine sediment metagenome</name>
    <dbReference type="NCBI Taxonomy" id="412755"/>
    <lineage>
        <taxon>unclassified sequences</taxon>
        <taxon>metagenomes</taxon>
        <taxon>ecological metagenomes</taxon>
    </lineage>
</organism>
<dbReference type="Gene3D" id="3.40.50.150">
    <property type="entry name" value="Vaccinia Virus protein VP39"/>
    <property type="match status" value="1"/>
</dbReference>
<evidence type="ECO:0008006" key="2">
    <source>
        <dbReference type="Google" id="ProtNLM"/>
    </source>
</evidence>
<dbReference type="Pfam" id="PF05711">
    <property type="entry name" value="TylF"/>
    <property type="match status" value="1"/>
</dbReference>
<dbReference type="PANTHER" id="PTHR40036">
    <property type="entry name" value="MACROCIN O-METHYLTRANSFERASE"/>
    <property type="match status" value="1"/>
</dbReference>
<proteinExistence type="predicted"/>
<gene>
    <name evidence="1" type="ORF">S01H4_45283</name>
</gene>
<feature type="non-terminal residue" evidence="1">
    <location>
        <position position="1"/>
    </location>
</feature>
<evidence type="ECO:0000313" key="1">
    <source>
        <dbReference type="EMBL" id="GAG97922.1"/>
    </source>
</evidence>
<dbReference type="EMBL" id="BART01025196">
    <property type="protein sequence ID" value="GAG97922.1"/>
    <property type="molecule type" value="Genomic_DNA"/>
</dbReference>
<protein>
    <recommendedName>
        <fullName evidence="2">Macrocin O-methyltransferase</fullName>
    </recommendedName>
</protein>
<dbReference type="InterPro" id="IPR008884">
    <property type="entry name" value="TylF_MeTrfase"/>
</dbReference>
<accession>X1CYC5</accession>
<dbReference type="AlphaFoldDB" id="X1CYC5"/>
<name>X1CYC5_9ZZZZ</name>
<sequence length="180" mass="20771">DEHIKIINSVRNYTMTSKESIYVLIQAIKYVIDNKIPGSIVECGVWKGGSMMAVAKTLLNLNNSERHLYLYDTYEGMTEPNQIDINFMGVKASKIFQKLRINDNSSDWCYASLEEVKQNMYSTKYDKKKIHFIKGKVEKTIPDKSPNVISLLRLDTDFYESTKHELKYLFPLLSKGVSLL</sequence>